<evidence type="ECO:0000256" key="1">
    <source>
        <dbReference type="SAM" id="MobiDB-lite"/>
    </source>
</evidence>
<dbReference type="EMBL" id="JANPWB010000001">
    <property type="protein sequence ID" value="KAJ1216808.1"/>
    <property type="molecule type" value="Genomic_DNA"/>
</dbReference>
<accession>A0AAV7WUJ7</accession>
<sequence length="200" mass="22802">MRLGWCDRDPPRVQDRNGQKSPEPSLHYPRWTNEGITLYASRSVPTLKEEKRGWTKRNGMERKPMQTDREEDGTAEEETSVTQAMRERVQKQVRRRRLAQGAAERKERNRLRRRNRGDMKEPAASQEGSGFSRSPTIWVTHCGSEQDATTSSAAEDFDHVCSLDLLSEPLVVLLSAEAESILDLIDTDNMNAILEASTNF</sequence>
<reference evidence="2" key="1">
    <citation type="journal article" date="2022" name="bioRxiv">
        <title>Sequencing and chromosome-scale assembly of the giantPleurodeles waltlgenome.</title>
        <authorList>
            <person name="Brown T."/>
            <person name="Elewa A."/>
            <person name="Iarovenko S."/>
            <person name="Subramanian E."/>
            <person name="Araus A.J."/>
            <person name="Petzold A."/>
            <person name="Susuki M."/>
            <person name="Suzuki K.-i.T."/>
            <person name="Hayashi T."/>
            <person name="Toyoda A."/>
            <person name="Oliveira C."/>
            <person name="Osipova E."/>
            <person name="Leigh N.D."/>
            <person name="Simon A."/>
            <person name="Yun M.H."/>
        </authorList>
    </citation>
    <scope>NUCLEOTIDE SEQUENCE</scope>
    <source>
        <strain evidence="2">20211129_DDA</strain>
        <tissue evidence="2">Liver</tissue>
    </source>
</reference>
<feature type="compositionally biased region" description="Acidic residues" evidence="1">
    <location>
        <begin position="69"/>
        <end position="79"/>
    </location>
</feature>
<evidence type="ECO:0000313" key="3">
    <source>
        <dbReference type="Proteomes" id="UP001066276"/>
    </source>
</evidence>
<name>A0AAV7WUJ7_PLEWA</name>
<dbReference type="Proteomes" id="UP001066276">
    <property type="component" value="Chromosome 1_1"/>
</dbReference>
<proteinExistence type="predicted"/>
<dbReference type="AlphaFoldDB" id="A0AAV7WUJ7"/>
<feature type="compositionally biased region" description="Polar residues" evidence="1">
    <location>
        <begin position="126"/>
        <end position="135"/>
    </location>
</feature>
<evidence type="ECO:0000313" key="2">
    <source>
        <dbReference type="EMBL" id="KAJ1216808.1"/>
    </source>
</evidence>
<protein>
    <submittedName>
        <fullName evidence="2">Uncharacterized protein</fullName>
    </submittedName>
</protein>
<comment type="caution">
    <text evidence="2">The sequence shown here is derived from an EMBL/GenBank/DDBJ whole genome shotgun (WGS) entry which is preliminary data.</text>
</comment>
<feature type="compositionally biased region" description="Basic and acidic residues" evidence="1">
    <location>
        <begin position="47"/>
        <end position="68"/>
    </location>
</feature>
<feature type="region of interest" description="Disordered" evidence="1">
    <location>
        <begin position="1"/>
        <end position="135"/>
    </location>
</feature>
<gene>
    <name evidence="2" type="ORF">NDU88_004407</name>
</gene>
<feature type="compositionally biased region" description="Basic and acidic residues" evidence="1">
    <location>
        <begin position="1"/>
        <end position="18"/>
    </location>
</feature>
<organism evidence="2 3">
    <name type="scientific">Pleurodeles waltl</name>
    <name type="common">Iberian ribbed newt</name>
    <dbReference type="NCBI Taxonomy" id="8319"/>
    <lineage>
        <taxon>Eukaryota</taxon>
        <taxon>Metazoa</taxon>
        <taxon>Chordata</taxon>
        <taxon>Craniata</taxon>
        <taxon>Vertebrata</taxon>
        <taxon>Euteleostomi</taxon>
        <taxon>Amphibia</taxon>
        <taxon>Batrachia</taxon>
        <taxon>Caudata</taxon>
        <taxon>Salamandroidea</taxon>
        <taxon>Salamandridae</taxon>
        <taxon>Pleurodelinae</taxon>
        <taxon>Pleurodeles</taxon>
    </lineage>
</organism>
<keyword evidence="3" id="KW-1185">Reference proteome</keyword>